<comment type="caution">
    <text evidence="4">The sequence shown here is derived from an EMBL/GenBank/DDBJ whole genome shotgun (WGS) entry which is preliminary data.</text>
</comment>
<protein>
    <submittedName>
        <fullName evidence="4">Small redox-active disulfide protein 2</fullName>
    </submittedName>
</protein>
<evidence type="ECO:0000313" key="4">
    <source>
        <dbReference type="EMBL" id="NYG34712.1"/>
    </source>
</evidence>
<gene>
    <name evidence="4" type="ORF">BDD16_003698</name>
</gene>
<dbReference type="PANTHER" id="PTHR36450">
    <property type="entry name" value="THIOREDOXIN"/>
    <property type="match status" value="1"/>
</dbReference>
<dbReference type="Proteomes" id="UP000518288">
    <property type="component" value="Unassembled WGS sequence"/>
</dbReference>
<keyword evidence="5" id="KW-1185">Reference proteome</keyword>
<sequence length="77" mass="8168">MDIQVLGTGCANCRNTIALIQQVAQARGAAITLSKVEEMRDIVGYGVMATPGVVVDGKVVHAGGVPTREKVEQWFRG</sequence>
<dbReference type="RefSeq" id="WP_179635319.1">
    <property type="nucleotide sequence ID" value="NZ_JACCFH010000001.1"/>
</dbReference>
<feature type="disulfide bond" description="Redox-active" evidence="2">
    <location>
        <begin position="10"/>
        <end position="13"/>
    </location>
</feature>
<proteinExistence type="predicted"/>
<dbReference type="Gene3D" id="3.40.30.10">
    <property type="entry name" value="Glutaredoxin"/>
    <property type="match status" value="1"/>
</dbReference>
<dbReference type="Pfam" id="PF13192">
    <property type="entry name" value="Thioredoxin_3"/>
    <property type="match status" value="1"/>
</dbReference>
<dbReference type="PANTHER" id="PTHR36450:SF1">
    <property type="entry name" value="THIOREDOXIN"/>
    <property type="match status" value="1"/>
</dbReference>
<dbReference type="AlphaFoldDB" id="A0A7Y9R457"/>
<dbReference type="PIRSF" id="PIRSF037031">
    <property type="entry name" value="Redox_disulphide_2"/>
    <property type="match status" value="1"/>
</dbReference>
<evidence type="ECO:0000313" key="5">
    <source>
        <dbReference type="Proteomes" id="UP000518288"/>
    </source>
</evidence>
<dbReference type="InterPro" id="IPR005243">
    <property type="entry name" value="THIRX-like_proc"/>
</dbReference>
<dbReference type="InterPro" id="IPR036249">
    <property type="entry name" value="Thioredoxin-like_sf"/>
</dbReference>
<evidence type="ECO:0000259" key="3">
    <source>
        <dbReference type="Pfam" id="PF13192"/>
    </source>
</evidence>
<organism evidence="4 5">
    <name type="scientific">Sphaerotilus montanus</name>
    <dbReference type="NCBI Taxonomy" id="522889"/>
    <lineage>
        <taxon>Bacteria</taxon>
        <taxon>Pseudomonadati</taxon>
        <taxon>Pseudomonadota</taxon>
        <taxon>Betaproteobacteria</taxon>
        <taxon>Burkholderiales</taxon>
        <taxon>Sphaerotilaceae</taxon>
        <taxon>Sphaerotilus</taxon>
    </lineage>
</organism>
<dbReference type="NCBIfam" id="TIGR00412">
    <property type="entry name" value="redox_disulf_2"/>
    <property type="match status" value="1"/>
</dbReference>
<evidence type="ECO:0000256" key="2">
    <source>
        <dbReference type="PIRSR" id="PIRSR037031-51"/>
    </source>
</evidence>
<feature type="active site" description="Nucleophile" evidence="1">
    <location>
        <position position="10"/>
    </location>
</feature>
<dbReference type="EMBL" id="JACCFH010000001">
    <property type="protein sequence ID" value="NYG34712.1"/>
    <property type="molecule type" value="Genomic_DNA"/>
</dbReference>
<evidence type="ECO:0000256" key="1">
    <source>
        <dbReference type="PIRSR" id="PIRSR037031-50"/>
    </source>
</evidence>
<keyword evidence="2" id="KW-0676">Redox-active center</keyword>
<dbReference type="SUPFAM" id="SSF52833">
    <property type="entry name" value="Thioredoxin-like"/>
    <property type="match status" value="1"/>
</dbReference>
<feature type="active site" description="Nucleophile" evidence="1">
    <location>
        <position position="13"/>
    </location>
</feature>
<dbReference type="InterPro" id="IPR012336">
    <property type="entry name" value="Thioredoxin-like_fold"/>
</dbReference>
<accession>A0A7Y9R457</accession>
<keyword evidence="2" id="KW-1015">Disulfide bond</keyword>
<name>A0A7Y9R457_9BURK</name>
<feature type="domain" description="Thioredoxin-like fold" evidence="3">
    <location>
        <begin position="1"/>
        <end position="75"/>
    </location>
</feature>
<reference evidence="4 5" key="1">
    <citation type="submission" date="2020-07" db="EMBL/GenBank/DDBJ databases">
        <title>Genomic Encyclopedia of Archaeal and Bacterial Type Strains, Phase II (KMG-II): from individual species to whole genera.</title>
        <authorList>
            <person name="Goeker M."/>
        </authorList>
    </citation>
    <scope>NUCLEOTIDE SEQUENCE [LARGE SCALE GENOMIC DNA]</scope>
    <source>
        <strain evidence="4 5">DSM 21226</strain>
    </source>
</reference>